<evidence type="ECO:0000256" key="1">
    <source>
        <dbReference type="SAM" id="MobiDB-lite"/>
    </source>
</evidence>
<keyword evidence="3" id="KW-1185">Reference proteome</keyword>
<evidence type="ECO:0000313" key="2">
    <source>
        <dbReference type="EMBL" id="MFI0912894.1"/>
    </source>
</evidence>
<accession>A0ABW7T8Y6</accession>
<feature type="compositionally biased region" description="Basic and acidic residues" evidence="1">
    <location>
        <begin position="16"/>
        <end position="29"/>
    </location>
</feature>
<reference evidence="2 3" key="1">
    <citation type="submission" date="2024-10" db="EMBL/GenBank/DDBJ databases">
        <title>The Natural Products Discovery Center: Release of the First 8490 Sequenced Strains for Exploring Actinobacteria Biosynthetic Diversity.</title>
        <authorList>
            <person name="Kalkreuter E."/>
            <person name="Kautsar S.A."/>
            <person name="Yang D."/>
            <person name="Bader C.D."/>
            <person name="Teijaro C.N."/>
            <person name="Fluegel L."/>
            <person name="Davis C.M."/>
            <person name="Simpson J.R."/>
            <person name="Lauterbach L."/>
            <person name="Steele A.D."/>
            <person name="Gui C."/>
            <person name="Meng S."/>
            <person name="Li G."/>
            <person name="Viehrig K."/>
            <person name="Ye F."/>
            <person name="Su P."/>
            <person name="Kiefer A.F."/>
            <person name="Nichols A."/>
            <person name="Cepeda A.J."/>
            <person name="Yan W."/>
            <person name="Fan B."/>
            <person name="Jiang Y."/>
            <person name="Adhikari A."/>
            <person name="Zheng C.-J."/>
            <person name="Schuster L."/>
            <person name="Cowan T.M."/>
            <person name="Smanski M.J."/>
            <person name="Chevrette M.G."/>
            <person name="De Carvalho L.P.S."/>
            <person name="Shen B."/>
        </authorList>
    </citation>
    <scope>NUCLEOTIDE SEQUENCE [LARGE SCALE GENOMIC DNA]</scope>
    <source>
        <strain evidence="2 3">NPDC020979</strain>
    </source>
</reference>
<dbReference type="Proteomes" id="UP001611162">
    <property type="component" value="Unassembled WGS sequence"/>
</dbReference>
<feature type="region of interest" description="Disordered" evidence="1">
    <location>
        <begin position="1"/>
        <end position="49"/>
    </location>
</feature>
<name>A0ABW7T8Y6_9ACTN</name>
<sequence length="213" mass="23472">MGASRNDYVNETIPPSDEKKRARLEREADALLEEAGDDTKEGWPGSWPRREESEFDRIAAAHAGMMPLSLVPLVASLPDFDPEAAYSATQDLMRGCSGTEAPDALSQILEGAVLASGYGFGFTLERRSSPSEMCRWQGCKKALNGAGRPRGAGRPSKHCAAHQKAAKARTRRLRYRGVRTGKNRNLVYCFDGLREQDLTGYRQVWTPVNTARA</sequence>
<protein>
    <submittedName>
        <fullName evidence="2">Uncharacterized protein</fullName>
    </submittedName>
</protein>
<organism evidence="2 3">
    <name type="scientific">Streptomyces abikoensis</name>
    <dbReference type="NCBI Taxonomy" id="97398"/>
    <lineage>
        <taxon>Bacteria</taxon>
        <taxon>Bacillati</taxon>
        <taxon>Actinomycetota</taxon>
        <taxon>Actinomycetes</taxon>
        <taxon>Kitasatosporales</taxon>
        <taxon>Streptomycetaceae</taxon>
        <taxon>Streptomyces</taxon>
    </lineage>
</organism>
<proteinExistence type="predicted"/>
<gene>
    <name evidence="2" type="ORF">ACH4TF_20855</name>
</gene>
<dbReference type="EMBL" id="JBIRRB010000007">
    <property type="protein sequence ID" value="MFI0912894.1"/>
    <property type="molecule type" value="Genomic_DNA"/>
</dbReference>
<evidence type="ECO:0000313" key="3">
    <source>
        <dbReference type="Proteomes" id="UP001611162"/>
    </source>
</evidence>
<dbReference type="RefSeq" id="WP_397613611.1">
    <property type="nucleotide sequence ID" value="NZ_JBIRRB010000007.1"/>
</dbReference>
<comment type="caution">
    <text evidence="2">The sequence shown here is derived from an EMBL/GenBank/DDBJ whole genome shotgun (WGS) entry which is preliminary data.</text>
</comment>